<protein>
    <submittedName>
        <fullName evidence="1">Uncharacterized protein</fullName>
    </submittedName>
</protein>
<evidence type="ECO:0000313" key="1">
    <source>
        <dbReference type="EMBL" id="ODS04745.1"/>
    </source>
</evidence>
<organism evidence="1 2">
    <name type="scientific">Vibrio scophthalmi</name>
    <dbReference type="NCBI Taxonomy" id="45658"/>
    <lineage>
        <taxon>Bacteria</taxon>
        <taxon>Pseudomonadati</taxon>
        <taxon>Pseudomonadota</taxon>
        <taxon>Gammaproteobacteria</taxon>
        <taxon>Vibrionales</taxon>
        <taxon>Vibrionaceae</taxon>
        <taxon>Vibrio</taxon>
    </lineage>
</organism>
<reference evidence="1 2" key="1">
    <citation type="submission" date="2016-08" db="EMBL/GenBank/DDBJ databases">
        <title>Genome sequencing of Vibrio scophthalmi strain FP3289, an isolated from Paralichthys olivaceus.</title>
        <authorList>
            <person name="Han H.-J."/>
        </authorList>
    </citation>
    <scope>NUCLEOTIDE SEQUENCE [LARGE SCALE GENOMIC DNA]</scope>
    <source>
        <strain evidence="1 2">FP3289</strain>
    </source>
</reference>
<sequence length="55" mass="6594">MKYRDMTKNYVFREFECGLSIEQTAELCFESIRTVKSWDEGSEIPDVCKRLIRKL</sequence>
<dbReference type="EMBL" id="MDCJ01000007">
    <property type="protein sequence ID" value="ODS04745.1"/>
    <property type="molecule type" value="Genomic_DNA"/>
</dbReference>
<evidence type="ECO:0000313" key="2">
    <source>
        <dbReference type="Proteomes" id="UP000095131"/>
    </source>
</evidence>
<name>A0A1E3WFZ6_9VIBR</name>
<comment type="caution">
    <text evidence="1">The sequence shown here is derived from an EMBL/GenBank/DDBJ whole genome shotgun (WGS) entry which is preliminary data.</text>
</comment>
<dbReference type="AlphaFoldDB" id="A0A1E3WFZ6"/>
<dbReference type="OrthoDB" id="5816214at2"/>
<dbReference type="Proteomes" id="UP000095131">
    <property type="component" value="Unassembled WGS sequence"/>
</dbReference>
<accession>A0A1E3WFZ6</accession>
<proteinExistence type="predicted"/>
<gene>
    <name evidence="1" type="ORF">VSF3289_03884</name>
</gene>